<comment type="function">
    <text evidence="1">Catalyzes an amino-pyrimidine hydrolysis reaction at the C5' of the pyrimidine moiety of thiamine compounds, a reaction that is part of a thiamine salvage pathway. Thus, catalyzes the conversion of 4-amino-5-aminomethyl-2-methylpyrimidine to 4-amino-5-hydroxymethyl-2-methylpyrimidine (HMP).</text>
</comment>
<dbReference type="InterPro" id="IPR004305">
    <property type="entry name" value="Thiaminase-2/PQQC"/>
</dbReference>
<sequence>MRPSEMLKDSCSLEWQAATNHVFCQELTLGSLSLDKMRIYLAQDYTFIDNFVRLAASAIHHAPTLADRLPLAAFLGIIAGPENTYFQRSFDSLNVSKEEQETPSLLAPTAGFQALMLKAAQSGSYANMVAVLTVAEWVYLSWTQNTDRIDSPLPFYFQEWINLHEGEYFESVVEHLRTQLDRAYDAADGAEKATIADYFKQAVTLEKQFFDACYDI</sequence>
<comment type="catalytic activity">
    <reaction evidence="1">
        <text>thiamine + H2O = 5-(2-hydroxyethyl)-4-methylthiazole + 4-amino-5-hydroxymethyl-2-methylpyrimidine + H(+)</text>
        <dbReference type="Rhea" id="RHEA:17509"/>
        <dbReference type="ChEBI" id="CHEBI:15377"/>
        <dbReference type="ChEBI" id="CHEBI:15378"/>
        <dbReference type="ChEBI" id="CHEBI:16892"/>
        <dbReference type="ChEBI" id="CHEBI:17957"/>
        <dbReference type="ChEBI" id="CHEBI:18385"/>
        <dbReference type="EC" id="3.5.99.2"/>
    </reaction>
</comment>
<evidence type="ECO:0000259" key="2">
    <source>
        <dbReference type="Pfam" id="PF03070"/>
    </source>
</evidence>
<evidence type="ECO:0000256" key="1">
    <source>
        <dbReference type="PIRNR" id="PIRNR003170"/>
    </source>
</evidence>
<dbReference type="SUPFAM" id="SSF48613">
    <property type="entry name" value="Heme oxygenase-like"/>
    <property type="match status" value="1"/>
</dbReference>
<dbReference type="Gene3D" id="1.20.910.10">
    <property type="entry name" value="Heme oxygenase-like"/>
    <property type="match status" value="1"/>
</dbReference>
<gene>
    <name evidence="3" type="ORF">OFY17_05785</name>
</gene>
<comment type="caution">
    <text evidence="3">The sequence shown here is derived from an EMBL/GenBank/DDBJ whole genome shotgun (WGS) entry which is preliminary data.</text>
</comment>
<comment type="catalytic activity">
    <reaction evidence="1">
        <text>4-amino-5-aminomethyl-2-methylpyrimidine + H2O = 4-amino-5-hydroxymethyl-2-methylpyrimidine + NH4(+)</text>
        <dbReference type="Rhea" id="RHEA:31799"/>
        <dbReference type="ChEBI" id="CHEBI:15377"/>
        <dbReference type="ChEBI" id="CHEBI:16892"/>
        <dbReference type="ChEBI" id="CHEBI:28938"/>
        <dbReference type="ChEBI" id="CHEBI:63416"/>
        <dbReference type="EC" id="3.5.99.2"/>
    </reaction>
</comment>
<accession>A0ABT2YR72</accession>
<dbReference type="PIRSF" id="PIRSF003170">
    <property type="entry name" value="Pet18p"/>
    <property type="match status" value="1"/>
</dbReference>
<feature type="domain" description="Thiaminase-2/PQQC" evidence="2">
    <location>
        <begin position="14"/>
        <end position="215"/>
    </location>
</feature>
<keyword evidence="1" id="KW-0378">Hydrolase</keyword>
<keyword evidence="4" id="KW-1185">Reference proteome</keyword>
<dbReference type="InterPro" id="IPR016084">
    <property type="entry name" value="Haem_Oase-like_multi-hlx"/>
</dbReference>
<dbReference type="InterPro" id="IPR050967">
    <property type="entry name" value="Thiamine_Salvage_TenA"/>
</dbReference>
<dbReference type="Pfam" id="PF03070">
    <property type="entry name" value="TENA_THI-4"/>
    <property type="match status" value="1"/>
</dbReference>
<dbReference type="EC" id="3.5.99.2" evidence="1"/>
<evidence type="ECO:0000313" key="4">
    <source>
        <dbReference type="Proteomes" id="UP001209713"/>
    </source>
</evidence>
<name>A0ABT2YR72_9GAMM</name>
<organism evidence="3 4">
    <name type="scientific">Marinomonas sargassi</name>
    <dbReference type="NCBI Taxonomy" id="2984494"/>
    <lineage>
        <taxon>Bacteria</taxon>
        <taxon>Pseudomonadati</taxon>
        <taxon>Pseudomonadota</taxon>
        <taxon>Gammaproteobacteria</taxon>
        <taxon>Oceanospirillales</taxon>
        <taxon>Oceanospirillaceae</taxon>
        <taxon>Marinomonas</taxon>
    </lineage>
</organism>
<evidence type="ECO:0000313" key="3">
    <source>
        <dbReference type="EMBL" id="MCV2402398.1"/>
    </source>
</evidence>
<reference evidence="3 4" key="1">
    <citation type="submission" date="2022-10" db="EMBL/GenBank/DDBJ databases">
        <title>Marinomonas transparenta sp. nov. and Marinomonas sargassi sp. nov., isolated from marine alga (Sargassum natans (L.) Gaillon).</title>
        <authorList>
            <person name="Wang Y."/>
        </authorList>
    </citation>
    <scope>NUCLEOTIDE SEQUENCE [LARGE SCALE GENOMIC DNA]</scope>
    <source>
        <strain evidence="3 4">C2222</strain>
    </source>
</reference>
<dbReference type="Proteomes" id="UP001209713">
    <property type="component" value="Unassembled WGS sequence"/>
</dbReference>
<dbReference type="CDD" id="cd19358">
    <property type="entry name" value="TenA_E_Spr0628-like"/>
    <property type="match status" value="1"/>
</dbReference>
<dbReference type="InterPro" id="IPR026285">
    <property type="entry name" value="TenA_E"/>
</dbReference>
<dbReference type="RefSeq" id="WP_263529778.1">
    <property type="nucleotide sequence ID" value="NZ_JAOVZB010000002.1"/>
</dbReference>
<comment type="similarity">
    <text evidence="1">Belongs to the TenA family.</text>
</comment>
<dbReference type="PANTHER" id="PTHR43198:SF2">
    <property type="entry name" value="SI:CH1073-67J19.1-RELATED"/>
    <property type="match status" value="1"/>
</dbReference>
<proteinExistence type="inferred from homology"/>
<dbReference type="PANTHER" id="PTHR43198">
    <property type="entry name" value="BIFUNCTIONAL TH2 PROTEIN"/>
    <property type="match status" value="1"/>
</dbReference>
<dbReference type="EMBL" id="JAOVZB010000002">
    <property type="protein sequence ID" value="MCV2402398.1"/>
    <property type="molecule type" value="Genomic_DNA"/>
</dbReference>
<protein>
    <recommendedName>
        <fullName evidence="1">Aminopyrimidine aminohydrolase</fullName>
        <ecNumber evidence="1">3.5.99.2</ecNumber>
    </recommendedName>
</protein>
<keyword evidence="1" id="KW-0784">Thiamine biosynthesis</keyword>
<comment type="pathway">
    <text evidence="1">Cofactor biosynthesis; thiamine diphosphate biosynthesis.</text>
</comment>